<dbReference type="Proteomes" id="UP000225706">
    <property type="component" value="Unassembled WGS sequence"/>
</dbReference>
<proteinExistence type="predicted"/>
<gene>
    <name evidence="1" type="ORF">AWC38_SpisGene3442</name>
</gene>
<dbReference type="AlphaFoldDB" id="A0A2B4SPB4"/>
<evidence type="ECO:0000313" key="2">
    <source>
        <dbReference type="Proteomes" id="UP000225706"/>
    </source>
</evidence>
<dbReference type="PANTHER" id="PTHR39290:SF6">
    <property type="entry name" value="S-ADENOSYL-L-METHIONINE-DEPENDENT METHYLTRANSFERASES SUPERFAMILY PROTEIN"/>
    <property type="match status" value="1"/>
</dbReference>
<name>A0A2B4SPB4_STYPI</name>
<reference evidence="2" key="1">
    <citation type="journal article" date="2017" name="bioRxiv">
        <title>Comparative analysis of the genomes of Stylophora pistillata and Acropora digitifera provides evidence for extensive differences between species of corals.</title>
        <authorList>
            <person name="Voolstra C.R."/>
            <person name="Li Y."/>
            <person name="Liew Y.J."/>
            <person name="Baumgarten S."/>
            <person name="Zoccola D."/>
            <person name="Flot J.-F."/>
            <person name="Tambutte S."/>
            <person name="Allemand D."/>
            <person name="Aranda M."/>
        </authorList>
    </citation>
    <scope>NUCLEOTIDE SEQUENCE [LARGE SCALE GENOMIC DNA]</scope>
</reference>
<comment type="caution">
    <text evidence="1">The sequence shown here is derived from an EMBL/GenBank/DDBJ whole genome shotgun (WGS) entry which is preliminary data.</text>
</comment>
<dbReference type="EMBL" id="LSMT01000032">
    <property type="protein sequence ID" value="PFX31751.1"/>
    <property type="molecule type" value="Genomic_DNA"/>
</dbReference>
<sequence length="269" mass="30699">MAECQATSSCLSFCTLEERKADGKILYYEIFEWKIKHAPSGIHHFSDASLDQQMRRDLNTWIRNIDERTSCQRLQILFSFSVPCEAALELIIGLKVSIISAGAGNGYWEFLLQQRGADVVAFDQNTVYPKDMRYLEIMKGDPRILCDYEDRALLLSWPDHAEDCPFSLDCLKYYKGKTIIHIGELFGETLSSNPWGQTTSRAFQLRLGETFRCVSRVQLPNWPGHMDSLTVWSRAPDVVDCEGADMIFIPLENPRYFGGEVLDDICTSL</sequence>
<protein>
    <submittedName>
        <fullName evidence="1">Uncharacterized protein</fullName>
    </submittedName>
</protein>
<organism evidence="1 2">
    <name type="scientific">Stylophora pistillata</name>
    <name type="common">Smooth cauliflower coral</name>
    <dbReference type="NCBI Taxonomy" id="50429"/>
    <lineage>
        <taxon>Eukaryota</taxon>
        <taxon>Metazoa</taxon>
        <taxon>Cnidaria</taxon>
        <taxon>Anthozoa</taxon>
        <taxon>Hexacorallia</taxon>
        <taxon>Scleractinia</taxon>
        <taxon>Astrocoeniina</taxon>
        <taxon>Pocilloporidae</taxon>
        <taxon>Stylophora</taxon>
    </lineage>
</organism>
<dbReference type="PANTHER" id="PTHR39290">
    <property type="entry name" value="C3H1-TYPE DOMAIN-CONTAINING PROTEIN-RELATED"/>
    <property type="match status" value="1"/>
</dbReference>
<accession>A0A2B4SPB4</accession>
<evidence type="ECO:0000313" key="1">
    <source>
        <dbReference type="EMBL" id="PFX31751.1"/>
    </source>
</evidence>
<keyword evidence="2" id="KW-1185">Reference proteome</keyword>
<dbReference type="OrthoDB" id="5411518at2759"/>